<dbReference type="EMBL" id="AP007255">
    <property type="protein sequence ID" value="BAE49736.1"/>
    <property type="molecule type" value="Genomic_DNA"/>
</dbReference>
<evidence type="ECO:0000313" key="2">
    <source>
        <dbReference type="Proteomes" id="UP000007058"/>
    </source>
</evidence>
<proteinExistence type="predicted"/>
<evidence type="ECO:0000313" key="1">
    <source>
        <dbReference type="EMBL" id="BAE49736.1"/>
    </source>
</evidence>
<dbReference type="KEGG" id="mag:amb0932"/>
<gene>
    <name evidence="1" type="ordered locus">amb0932</name>
</gene>
<sequence>MDEIVTANERAELMANLAIQVALSRQPKAPTTCREAFLLASMLAYPASPDVGAPKWEFRVVSLNKWSASWGRYKSQVPHTPDLPVGHISWISMQPLSQPQVAGWNSSWRRSIAHMIRAFLLATATIARFAPRRSRSALIHWLNGSLRLAATRTTALAP</sequence>
<protein>
    <submittedName>
        <fullName evidence="1">Uncharacterized protein</fullName>
    </submittedName>
</protein>
<dbReference type="AlphaFoldDB" id="Q2W8T9"/>
<organism evidence="1 2">
    <name type="scientific">Paramagnetospirillum magneticum (strain ATCC 700264 / AMB-1)</name>
    <name type="common">Magnetospirillum magneticum</name>
    <dbReference type="NCBI Taxonomy" id="342108"/>
    <lineage>
        <taxon>Bacteria</taxon>
        <taxon>Pseudomonadati</taxon>
        <taxon>Pseudomonadota</taxon>
        <taxon>Alphaproteobacteria</taxon>
        <taxon>Rhodospirillales</taxon>
        <taxon>Magnetospirillaceae</taxon>
        <taxon>Paramagnetospirillum</taxon>
    </lineage>
</organism>
<accession>Q2W8T9</accession>
<dbReference type="HOGENOM" id="CLU_1667270_0_0_5"/>
<keyword evidence="2" id="KW-1185">Reference proteome</keyword>
<name>Q2W8T9_PARM1</name>
<reference evidence="1 2" key="1">
    <citation type="journal article" date="2005" name="DNA Res.">
        <title>Complete genome sequence of the facultative anaerobic magnetotactic bacterium Magnetospirillum sp. strain AMB-1.</title>
        <authorList>
            <person name="Matsunaga T."/>
            <person name="Okamura Y."/>
            <person name="Fukuda Y."/>
            <person name="Wahyudi A.T."/>
            <person name="Murase Y."/>
            <person name="Takeyama H."/>
        </authorList>
    </citation>
    <scope>NUCLEOTIDE SEQUENCE [LARGE SCALE GENOMIC DNA]</scope>
    <source>
        <strain evidence="2">ATCC 700264 / AMB-1</strain>
    </source>
</reference>
<dbReference type="Proteomes" id="UP000007058">
    <property type="component" value="Chromosome"/>
</dbReference>